<accession>A0A427AV17</accession>
<evidence type="ECO:0000313" key="2">
    <source>
        <dbReference type="EMBL" id="RRT80114.1"/>
    </source>
</evidence>
<organism evidence="2 3">
    <name type="scientific">Ensete ventricosum</name>
    <name type="common">Abyssinian banana</name>
    <name type="synonym">Musa ensete</name>
    <dbReference type="NCBI Taxonomy" id="4639"/>
    <lineage>
        <taxon>Eukaryota</taxon>
        <taxon>Viridiplantae</taxon>
        <taxon>Streptophyta</taxon>
        <taxon>Embryophyta</taxon>
        <taxon>Tracheophyta</taxon>
        <taxon>Spermatophyta</taxon>
        <taxon>Magnoliopsida</taxon>
        <taxon>Liliopsida</taxon>
        <taxon>Zingiberales</taxon>
        <taxon>Musaceae</taxon>
        <taxon>Ensete</taxon>
    </lineage>
</organism>
<dbReference type="GO" id="GO:0010468">
    <property type="term" value="P:regulation of gene expression"/>
    <property type="evidence" value="ECO:0007669"/>
    <property type="project" value="TreeGrafter"/>
</dbReference>
<dbReference type="EMBL" id="AMZH03001229">
    <property type="protein sequence ID" value="RRT80114.1"/>
    <property type="molecule type" value="Genomic_DNA"/>
</dbReference>
<evidence type="ECO:0000259" key="1">
    <source>
        <dbReference type="Pfam" id="PF02373"/>
    </source>
</evidence>
<dbReference type="PANTHER" id="PTHR10694:SF133">
    <property type="entry name" value="LYSINE-SPECIFIC DEMETHYLASE JMJ17"/>
    <property type="match status" value="1"/>
</dbReference>
<reference evidence="2 3" key="1">
    <citation type="journal article" date="2014" name="Agronomy (Basel)">
        <title>A Draft Genome Sequence for Ensete ventricosum, the Drought-Tolerant Tree Against Hunger.</title>
        <authorList>
            <person name="Harrison J."/>
            <person name="Moore K.A."/>
            <person name="Paszkiewicz K."/>
            <person name="Jones T."/>
            <person name="Grant M."/>
            <person name="Ambacheew D."/>
            <person name="Muzemil S."/>
            <person name="Studholme D.J."/>
        </authorList>
    </citation>
    <scope>NUCLEOTIDE SEQUENCE [LARGE SCALE GENOMIC DNA]</scope>
</reference>
<dbReference type="GO" id="GO:0000785">
    <property type="term" value="C:chromatin"/>
    <property type="evidence" value="ECO:0007669"/>
    <property type="project" value="TreeGrafter"/>
</dbReference>
<dbReference type="Pfam" id="PF02373">
    <property type="entry name" value="JmjC"/>
    <property type="match status" value="1"/>
</dbReference>
<dbReference type="InterPro" id="IPR003347">
    <property type="entry name" value="JmjC_dom"/>
</dbReference>
<comment type="caution">
    <text evidence="2">The sequence shown here is derived from an EMBL/GenBank/DDBJ whole genome shotgun (WGS) entry which is preliminary data.</text>
</comment>
<name>A0A427AV17_ENSVE</name>
<dbReference type="AlphaFoldDB" id="A0A427AV17"/>
<protein>
    <recommendedName>
        <fullName evidence="1">JmjC domain-containing protein</fullName>
    </recommendedName>
</protein>
<gene>
    <name evidence="2" type="ORF">B296_00024327</name>
</gene>
<feature type="non-terminal residue" evidence="2">
    <location>
        <position position="1"/>
    </location>
</feature>
<dbReference type="GO" id="GO:0005634">
    <property type="term" value="C:nucleus"/>
    <property type="evidence" value="ECO:0007669"/>
    <property type="project" value="TreeGrafter"/>
</dbReference>
<sequence>VTCSFSCLQVMRKTLPDLFEAQPDLLFQLVTMLNPSILLEKGVPVYSVLQRCTPLQEPGNFVITFPRSFHGGFNFGRILHALYVNSIFMFQPLHAVAGHLLLSAWSSLDQQLFAPSFGICGSPESPSTSPSIPCIDKLEMLNHRTTEFPVSLQITERLSSEIASAK</sequence>
<dbReference type="PANTHER" id="PTHR10694">
    <property type="entry name" value="LYSINE-SPECIFIC DEMETHYLASE"/>
    <property type="match status" value="1"/>
</dbReference>
<feature type="domain" description="JmjC" evidence="1">
    <location>
        <begin position="9"/>
        <end position="76"/>
    </location>
</feature>
<evidence type="ECO:0000313" key="3">
    <source>
        <dbReference type="Proteomes" id="UP000287651"/>
    </source>
</evidence>
<dbReference type="Gene3D" id="2.60.120.650">
    <property type="entry name" value="Cupin"/>
    <property type="match status" value="1"/>
</dbReference>
<dbReference type="Proteomes" id="UP000287651">
    <property type="component" value="Unassembled WGS sequence"/>
</dbReference>
<dbReference type="GO" id="GO:0032452">
    <property type="term" value="F:histone demethylase activity"/>
    <property type="evidence" value="ECO:0007669"/>
    <property type="project" value="TreeGrafter"/>
</dbReference>
<proteinExistence type="predicted"/>
<feature type="non-terminal residue" evidence="2">
    <location>
        <position position="166"/>
    </location>
</feature>